<keyword evidence="2" id="KW-1133">Transmembrane helix</keyword>
<dbReference type="AlphaFoldDB" id="A0A182JIH6"/>
<sequence>MVSSSEMLSDTLANQNGLRAISGSTMYGDDGGVGAHTGKHNSAIELHNAYIAAGTLATAILIVGIVVTACHCKVHQSYRHFATKHRQLIPIFGRRAKPTNANRHWLSGKGHQQHQQHQQSHSNPNYNYAHQLPNSYAGLQPERIINKPLPMNLENDMYYTVDFGDSQNAPLIQ</sequence>
<keyword evidence="2" id="KW-0812">Transmembrane</keyword>
<protein>
    <submittedName>
        <fullName evidence="3">Uncharacterized protein</fullName>
    </submittedName>
</protein>
<organism evidence="3">
    <name type="scientific">Anopheles atroparvus</name>
    <name type="common">European mosquito</name>
    <dbReference type="NCBI Taxonomy" id="41427"/>
    <lineage>
        <taxon>Eukaryota</taxon>
        <taxon>Metazoa</taxon>
        <taxon>Ecdysozoa</taxon>
        <taxon>Arthropoda</taxon>
        <taxon>Hexapoda</taxon>
        <taxon>Insecta</taxon>
        <taxon>Pterygota</taxon>
        <taxon>Neoptera</taxon>
        <taxon>Endopterygota</taxon>
        <taxon>Diptera</taxon>
        <taxon>Nematocera</taxon>
        <taxon>Culicoidea</taxon>
        <taxon>Culicidae</taxon>
        <taxon>Anophelinae</taxon>
        <taxon>Anopheles</taxon>
    </lineage>
</organism>
<accession>A0A182JIH6</accession>
<feature type="region of interest" description="Disordered" evidence="1">
    <location>
        <begin position="101"/>
        <end position="132"/>
    </location>
</feature>
<feature type="compositionally biased region" description="Low complexity" evidence="1">
    <location>
        <begin position="113"/>
        <end position="122"/>
    </location>
</feature>
<dbReference type="STRING" id="41427.A0A182JIH6"/>
<proteinExistence type="predicted"/>
<name>A0A182JIH6_ANOAO</name>
<dbReference type="EnsemblMetazoa" id="AATE018706-RA">
    <property type="protein sequence ID" value="AATE018706-PA.1"/>
    <property type="gene ID" value="AATE018706"/>
</dbReference>
<evidence type="ECO:0000256" key="1">
    <source>
        <dbReference type="SAM" id="MobiDB-lite"/>
    </source>
</evidence>
<keyword evidence="2" id="KW-0472">Membrane</keyword>
<reference evidence="3" key="1">
    <citation type="submission" date="2022-08" db="UniProtKB">
        <authorList>
            <consortium name="EnsemblMetazoa"/>
        </authorList>
    </citation>
    <scope>IDENTIFICATION</scope>
    <source>
        <strain evidence="3">EBRO</strain>
    </source>
</reference>
<evidence type="ECO:0000313" key="3">
    <source>
        <dbReference type="EnsemblMetazoa" id="AATE018706-PA.1"/>
    </source>
</evidence>
<evidence type="ECO:0000256" key="2">
    <source>
        <dbReference type="SAM" id="Phobius"/>
    </source>
</evidence>
<dbReference type="VEuPathDB" id="VectorBase:AATE018706"/>
<feature type="transmembrane region" description="Helical" evidence="2">
    <location>
        <begin position="49"/>
        <end position="70"/>
    </location>
</feature>
<feature type="compositionally biased region" description="Polar residues" evidence="1">
    <location>
        <begin position="123"/>
        <end position="132"/>
    </location>
</feature>